<sequence>MSSEPISVEKKKECNDDSKKIVDQKEPTRQSIQLPSKPYWVDKIPDEEESDKLDNLNSSSSVSKCDSNGFDWSRISTNHDCDNEHVHFDSSINTTDRIPKIGPSMHRSSLSQSYRDTNLVNNYLTPPFNYKANFRCADHYQRVSRPRSFYPSKNMLGNSRIRHKISYPYDKMLTPSTPRHFQINNQINTISSISPPSLTITDIKRNPDNGCKSAANTLSKFIQAIGSLIIEATKNFLAAPIVIQYFADGADPIFYQGATAFDAKKIGYSQNGFYMLREFHQEVEEYLKKEFPTSQVESNGNDKKWSVSISNFIDTKQVRRHLSLKKNE</sequence>
<reference evidence="1" key="1">
    <citation type="submission" date="2021-06" db="EMBL/GenBank/DDBJ databases">
        <authorList>
            <person name="Kallberg Y."/>
            <person name="Tangrot J."/>
            <person name="Rosling A."/>
        </authorList>
    </citation>
    <scope>NUCLEOTIDE SEQUENCE</scope>
    <source>
        <strain evidence="1">28 12/20/2015</strain>
    </source>
</reference>
<comment type="caution">
    <text evidence="1">The sequence shown here is derived from an EMBL/GenBank/DDBJ whole genome shotgun (WGS) entry which is preliminary data.</text>
</comment>
<evidence type="ECO:0000313" key="2">
    <source>
        <dbReference type="Proteomes" id="UP000789366"/>
    </source>
</evidence>
<proteinExistence type="predicted"/>
<name>A0ACA9JW62_9GLOM</name>
<keyword evidence="2" id="KW-1185">Reference proteome</keyword>
<gene>
    <name evidence="1" type="ORF">SPELUC_LOCUS42</name>
</gene>
<dbReference type="EMBL" id="CAJVPW010000011">
    <property type="protein sequence ID" value="CAG8439223.1"/>
    <property type="molecule type" value="Genomic_DNA"/>
</dbReference>
<organism evidence="1 2">
    <name type="scientific">Cetraspora pellucida</name>
    <dbReference type="NCBI Taxonomy" id="1433469"/>
    <lineage>
        <taxon>Eukaryota</taxon>
        <taxon>Fungi</taxon>
        <taxon>Fungi incertae sedis</taxon>
        <taxon>Mucoromycota</taxon>
        <taxon>Glomeromycotina</taxon>
        <taxon>Glomeromycetes</taxon>
        <taxon>Diversisporales</taxon>
        <taxon>Gigasporaceae</taxon>
        <taxon>Cetraspora</taxon>
    </lineage>
</organism>
<dbReference type="Proteomes" id="UP000789366">
    <property type="component" value="Unassembled WGS sequence"/>
</dbReference>
<evidence type="ECO:0000313" key="1">
    <source>
        <dbReference type="EMBL" id="CAG8439223.1"/>
    </source>
</evidence>
<protein>
    <submittedName>
        <fullName evidence="1">14224_t:CDS:1</fullName>
    </submittedName>
</protein>
<accession>A0ACA9JW62</accession>